<dbReference type="PROSITE" id="PS00092">
    <property type="entry name" value="N6_MTASE"/>
    <property type="match status" value="1"/>
</dbReference>
<organism evidence="9 10">
    <name type="scientific">Zhenpiania hominis</name>
    <dbReference type="NCBI Taxonomy" id="2763644"/>
    <lineage>
        <taxon>Bacteria</taxon>
        <taxon>Bacillati</taxon>
        <taxon>Bacillota</taxon>
        <taxon>Clostridia</taxon>
        <taxon>Peptostreptococcales</taxon>
        <taxon>Anaerovoracaceae</taxon>
        <taxon>Zhenpiania</taxon>
    </lineage>
</organism>
<dbReference type="NCBIfam" id="TIGR00571">
    <property type="entry name" value="dam"/>
    <property type="match status" value="1"/>
</dbReference>
<comment type="similarity">
    <text evidence="1 8">Belongs to the N(4)/N(6)-methyltransferase family.</text>
</comment>
<comment type="caution">
    <text evidence="9">The sequence shown here is derived from an EMBL/GenBank/DDBJ whole genome shotgun (WGS) entry which is preliminary data.</text>
</comment>
<feature type="binding site" evidence="7">
    <location>
        <position position="191"/>
    </location>
    <ligand>
        <name>S-adenosyl-L-methionine</name>
        <dbReference type="ChEBI" id="CHEBI:59789"/>
    </ligand>
</feature>
<keyword evidence="3 8" id="KW-0489">Methyltransferase</keyword>
<dbReference type="InterPro" id="IPR012263">
    <property type="entry name" value="M_m6A_EcoRV"/>
</dbReference>
<protein>
    <recommendedName>
        <fullName evidence="2 8">Site-specific DNA-methyltransferase (adenine-specific)</fullName>
        <ecNumber evidence="2 8">2.1.1.72</ecNumber>
    </recommendedName>
</protein>
<evidence type="ECO:0000313" key="10">
    <source>
        <dbReference type="Proteomes" id="UP000602647"/>
    </source>
</evidence>
<dbReference type="Proteomes" id="UP000602647">
    <property type="component" value="Unassembled WGS sequence"/>
</dbReference>
<dbReference type="InterPro" id="IPR002052">
    <property type="entry name" value="DNA_methylase_N6_adenine_CS"/>
</dbReference>
<dbReference type="GO" id="GO:1904047">
    <property type="term" value="F:S-adenosyl-L-methionine binding"/>
    <property type="evidence" value="ECO:0007669"/>
    <property type="project" value="TreeGrafter"/>
</dbReference>
<sequence>MAGKNPLVSPILKWVGGKRQLLDSIVPLIPEYSTYYEPFVGGGAVLFGTQPKKAVINDSNEELMNVYRVIKEDPEELIAKLKEHQEKNCEPYFYEVRSLDRDKDAYRSLTRVEKAARIIYLNKTCYNGLFRVNSSGEFNSPWGRYKKPNIVNEETIHALCQYLNKGKITILCGDYREALKGIRKGAFVYFDPPYMPISASASFTGYTAAGFGPQEQKALKEQCDRLTKRGIKFLLSNSACPFIEDLYRDYKIEYVSAKRAINANPEKRGAIEEVLVRNYEPDR</sequence>
<dbReference type="Pfam" id="PF02086">
    <property type="entry name" value="MethyltransfD12"/>
    <property type="match status" value="1"/>
</dbReference>
<dbReference type="PANTHER" id="PTHR30481:SF3">
    <property type="entry name" value="DNA ADENINE METHYLASE"/>
    <property type="match status" value="1"/>
</dbReference>
<keyword evidence="4 8" id="KW-0808">Transferase</keyword>
<evidence type="ECO:0000256" key="2">
    <source>
        <dbReference type="ARBA" id="ARBA00011900"/>
    </source>
</evidence>
<feature type="binding site" evidence="7">
    <location>
        <position position="14"/>
    </location>
    <ligand>
        <name>S-adenosyl-L-methionine</name>
        <dbReference type="ChEBI" id="CHEBI:59789"/>
    </ligand>
</feature>
<comment type="catalytic activity">
    <reaction evidence="6 8">
        <text>a 2'-deoxyadenosine in DNA + S-adenosyl-L-methionine = an N(6)-methyl-2'-deoxyadenosine in DNA + S-adenosyl-L-homocysteine + H(+)</text>
        <dbReference type="Rhea" id="RHEA:15197"/>
        <dbReference type="Rhea" id="RHEA-COMP:12418"/>
        <dbReference type="Rhea" id="RHEA-COMP:12419"/>
        <dbReference type="ChEBI" id="CHEBI:15378"/>
        <dbReference type="ChEBI" id="CHEBI:57856"/>
        <dbReference type="ChEBI" id="CHEBI:59789"/>
        <dbReference type="ChEBI" id="CHEBI:90615"/>
        <dbReference type="ChEBI" id="CHEBI:90616"/>
        <dbReference type="EC" id="2.1.1.72"/>
    </reaction>
</comment>
<dbReference type="Gene3D" id="1.10.1020.10">
    <property type="entry name" value="Adenine-specific Methyltransferase, Domain 2"/>
    <property type="match status" value="1"/>
</dbReference>
<proteinExistence type="inferred from homology"/>
<feature type="binding site" evidence="7">
    <location>
        <position position="58"/>
    </location>
    <ligand>
        <name>S-adenosyl-L-methionine</name>
        <dbReference type="ChEBI" id="CHEBI:59789"/>
    </ligand>
</feature>
<dbReference type="GO" id="GO:0032259">
    <property type="term" value="P:methylation"/>
    <property type="evidence" value="ECO:0007669"/>
    <property type="project" value="UniProtKB-KW"/>
</dbReference>
<dbReference type="EMBL" id="JACRYT010000005">
    <property type="protein sequence ID" value="MBC6679488.1"/>
    <property type="molecule type" value="Genomic_DNA"/>
</dbReference>
<evidence type="ECO:0000256" key="6">
    <source>
        <dbReference type="ARBA" id="ARBA00047942"/>
    </source>
</evidence>
<dbReference type="GO" id="GO:0009007">
    <property type="term" value="F:site-specific DNA-methyltransferase (adenine-specific) activity"/>
    <property type="evidence" value="ECO:0007669"/>
    <property type="project" value="UniProtKB-UniRule"/>
</dbReference>
<dbReference type="InterPro" id="IPR012327">
    <property type="entry name" value="MeTrfase_D12"/>
</dbReference>
<evidence type="ECO:0000256" key="7">
    <source>
        <dbReference type="PIRSR" id="PIRSR000398-1"/>
    </source>
</evidence>
<evidence type="ECO:0000256" key="5">
    <source>
        <dbReference type="ARBA" id="ARBA00022691"/>
    </source>
</evidence>
<dbReference type="PANTHER" id="PTHR30481">
    <property type="entry name" value="DNA ADENINE METHYLASE"/>
    <property type="match status" value="1"/>
</dbReference>
<evidence type="ECO:0000256" key="8">
    <source>
        <dbReference type="RuleBase" id="RU361257"/>
    </source>
</evidence>
<name>A0A923NI70_9FIRM</name>
<keyword evidence="5 8" id="KW-0949">S-adenosyl-L-methionine</keyword>
<dbReference type="RefSeq" id="WP_187302597.1">
    <property type="nucleotide sequence ID" value="NZ_CBCTON010000026.1"/>
</dbReference>
<dbReference type="AlphaFoldDB" id="A0A923NI70"/>
<evidence type="ECO:0000256" key="1">
    <source>
        <dbReference type="ARBA" id="ARBA00006594"/>
    </source>
</evidence>
<evidence type="ECO:0000313" key="9">
    <source>
        <dbReference type="EMBL" id="MBC6679488.1"/>
    </source>
</evidence>
<dbReference type="GO" id="GO:0043565">
    <property type="term" value="F:sequence-specific DNA binding"/>
    <property type="evidence" value="ECO:0007669"/>
    <property type="project" value="TreeGrafter"/>
</dbReference>
<dbReference type="InterPro" id="IPR029063">
    <property type="entry name" value="SAM-dependent_MTases_sf"/>
</dbReference>
<dbReference type="InterPro" id="IPR023095">
    <property type="entry name" value="Ade_MeTrfase_dom_2"/>
</dbReference>
<evidence type="ECO:0000256" key="3">
    <source>
        <dbReference type="ARBA" id="ARBA00022603"/>
    </source>
</evidence>
<keyword evidence="10" id="KW-1185">Reference proteome</keyword>
<dbReference type="Gene3D" id="3.40.50.150">
    <property type="entry name" value="Vaccinia Virus protein VP39"/>
    <property type="match status" value="1"/>
</dbReference>
<dbReference type="GO" id="GO:0006298">
    <property type="term" value="P:mismatch repair"/>
    <property type="evidence" value="ECO:0007669"/>
    <property type="project" value="TreeGrafter"/>
</dbReference>
<dbReference type="PIRSF" id="PIRSF000398">
    <property type="entry name" value="M_m6A_EcoRV"/>
    <property type="match status" value="1"/>
</dbReference>
<accession>A0A923NI70</accession>
<feature type="binding site" evidence="7">
    <location>
        <position position="18"/>
    </location>
    <ligand>
        <name>S-adenosyl-L-methionine</name>
        <dbReference type="ChEBI" id="CHEBI:59789"/>
    </ligand>
</feature>
<dbReference type="GO" id="GO:0009307">
    <property type="term" value="P:DNA restriction-modification system"/>
    <property type="evidence" value="ECO:0007669"/>
    <property type="project" value="InterPro"/>
</dbReference>
<reference evidence="9" key="1">
    <citation type="submission" date="2020-08" db="EMBL/GenBank/DDBJ databases">
        <title>Genome public.</title>
        <authorList>
            <person name="Liu C."/>
            <person name="Sun Q."/>
        </authorList>
    </citation>
    <scope>NUCLEOTIDE SEQUENCE</scope>
    <source>
        <strain evidence="9">BX12</strain>
    </source>
</reference>
<evidence type="ECO:0000256" key="4">
    <source>
        <dbReference type="ARBA" id="ARBA00022679"/>
    </source>
</evidence>
<dbReference type="PRINTS" id="PR00505">
    <property type="entry name" value="D12N6MTFRASE"/>
</dbReference>
<dbReference type="SUPFAM" id="SSF53335">
    <property type="entry name" value="S-adenosyl-L-methionine-dependent methyltransferases"/>
    <property type="match status" value="1"/>
</dbReference>
<gene>
    <name evidence="9" type="ORF">H9L42_06570</name>
</gene>
<dbReference type="EC" id="2.1.1.72" evidence="2 8"/>